<reference evidence="2" key="1">
    <citation type="submission" date="2017-04" db="EMBL/GenBank/DDBJ databases">
        <authorList>
            <person name="Varghese N."/>
            <person name="Submissions S."/>
        </authorList>
    </citation>
    <scope>NUCLEOTIDE SEQUENCE [LARGE SCALE GENOMIC DNA]</scope>
    <source>
        <strain evidence="2">DSM 44073</strain>
    </source>
</reference>
<dbReference type="EMBL" id="FWYC01000004">
    <property type="protein sequence ID" value="SMC71529.1"/>
    <property type="molecule type" value="Genomic_DNA"/>
</dbReference>
<dbReference type="Gene3D" id="3.10.129.10">
    <property type="entry name" value="Hotdog Thioesterase"/>
    <property type="match status" value="1"/>
</dbReference>
<name>A0A1W2BF23_9PSEU</name>
<evidence type="ECO:0008006" key="3">
    <source>
        <dbReference type="Google" id="ProtNLM"/>
    </source>
</evidence>
<evidence type="ECO:0000313" key="1">
    <source>
        <dbReference type="EMBL" id="SMC71529.1"/>
    </source>
</evidence>
<dbReference type="RefSeq" id="WP_030481915.1">
    <property type="nucleotide sequence ID" value="NZ_FWYC01000004.1"/>
</dbReference>
<protein>
    <recommendedName>
        <fullName evidence="3">N-terminal half of MaoC dehydratase</fullName>
    </recommendedName>
</protein>
<keyword evidence="2" id="KW-1185">Reference proteome</keyword>
<evidence type="ECO:0000313" key="2">
    <source>
        <dbReference type="Proteomes" id="UP000192840"/>
    </source>
</evidence>
<organism evidence="1 2">
    <name type="scientific">Lentzea albidocapillata</name>
    <dbReference type="NCBI Taxonomy" id="40571"/>
    <lineage>
        <taxon>Bacteria</taxon>
        <taxon>Bacillati</taxon>
        <taxon>Actinomycetota</taxon>
        <taxon>Actinomycetes</taxon>
        <taxon>Pseudonocardiales</taxon>
        <taxon>Pseudonocardiaceae</taxon>
        <taxon>Lentzea</taxon>
    </lineage>
</organism>
<dbReference type="Proteomes" id="UP000192840">
    <property type="component" value="Unassembled WGS sequence"/>
</dbReference>
<proteinExistence type="predicted"/>
<dbReference type="AlphaFoldDB" id="A0A1W2BF23"/>
<dbReference type="eggNOG" id="ENOG5033WZE">
    <property type="taxonomic scope" value="Bacteria"/>
</dbReference>
<dbReference type="STRING" id="40571.SAMN05660733_01454"/>
<dbReference type="OrthoDB" id="4377644at2"/>
<gene>
    <name evidence="1" type="ORF">SAMN05660733_01454</name>
</gene>
<sequence length="147" mass="15952">MTVTLDHLKLLEGKALPGAELVIEAYENSILEHAVRAPECAEESAHPVWFVVISLRCLGVSVDELCRLAGKSDGDTLLFGHCSIEQTSALRVGARYRGKPAIVTVGSRTTRDGARLDNVDVRTEVISEDGDVVGAVTSTYLFKRVDR</sequence>
<accession>A0A1W2BF23</accession>